<dbReference type="AlphaFoldDB" id="A0A0E0A9P2"/>
<feature type="compositionally biased region" description="Pro residues" evidence="1">
    <location>
        <begin position="57"/>
        <end position="67"/>
    </location>
</feature>
<name>A0A0E0A9P2_9ORYZ</name>
<keyword evidence="3" id="KW-1185">Reference proteome</keyword>
<feature type="region of interest" description="Disordered" evidence="1">
    <location>
        <begin position="1"/>
        <end position="74"/>
    </location>
</feature>
<organism evidence="2">
    <name type="scientific">Oryza glumipatula</name>
    <dbReference type="NCBI Taxonomy" id="40148"/>
    <lineage>
        <taxon>Eukaryota</taxon>
        <taxon>Viridiplantae</taxon>
        <taxon>Streptophyta</taxon>
        <taxon>Embryophyta</taxon>
        <taxon>Tracheophyta</taxon>
        <taxon>Spermatophyta</taxon>
        <taxon>Magnoliopsida</taxon>
        <taxon>Liliopsida</taxon>
        <taxon>Poales</taxon>
        <taxon>Poaceae</taxon>
        <taxon>BOP clade</taxon>
        <taxon>Oryzoideae</taxon>
        <taxon>Oryzeae</taxon>
        <taxon>Oryzinae</taxon>
        <taxon>Oryza</taxon>
    </lineage>
</organism>
<dbReference type="Proteomes" id="UP000026961">
    <property type="component" value="Chromosome 6"/>
</dbReference>
<reference evidence="2" key="2">
    <citation type="submission" date="2018-05" db="EMBL/GenBank/DDBJ databases">
        <title>OgluRS3 (Oryza glumaepatula Reference Sequence Version 3).</title>
        <authorList>
            <person name="Zhang J."/>
            <person name="Kudrna D."/>
            <person name="Lee S."/>
            <person name="Talag J."/>
            <person name="Welchert J."/>
            <person name="Wing R.A."/>
        </authorList>
    </citation>
    <scope>NUCLEOTIDE SEQUENCE [LARGE SCALE GENOMIC DNA]</scope>
</reference>
<evidence type="ECO:0000313" key="3">
    <source>
        <dbReference type="Proteomes" id="UP000026961"/>
    </source>
</evidence>
<dbReference type="HOGENOM" id="CLU_1828554_0_0_1"/>
<dbReference type="EnsemblPlants" id="OGLUM06G16000.1">
    <property type="protein sequence ID" value="OGLUM06G16000.1"/>
    <property type="gene ID" value="OGLUM06G16000"/>
</dbReference>
<reference evidence="2" key="1">
    <citation type="submission" date="2015-04" db="UniProtKB">
        <authorList>
            <consortium name="EnsemblPlants"/>
        </authorList>
    </citation>
    <scope>IDENTIFICATION</scope>
</reference>
<sequence length="141" mass="15352">MSVGADFGKELSKLPDGSPASPSIHGDSSGSHSPERLTPSLVMREVDLPPKFRVRGPPTPDWPPPPTESDEERFQEDLEQYYNDGYVSTPCPSPPSDLCDSEENLEDEVRKMIIGGMGMCCLRLINKGYSIAAEQAQEGLG</sequence>
<evidence type="ECO:0000256" key="1">
    <source>
        <dbReference type="SAM" id="MobiDB-lite"/>
    </source>
</evidence>
<proteinExistence type="predicted"/>
<protein>
    <submittedName>
        <fullName evidence="2">Uncharacterized protein</fullName>
    </submittedName>
</protein>
<evidence type="ECO:0000313" key="2">
    <source>
        <dbReference type="EnsemblPlants" id="OGLUM06G16000.1"/>
    </source>
</evidence>
<accession>A0A0E0A9P2</accession>
<dbReference type="Gramene" id="OGLUM06G16000.1">
    <property type="protein sequence ID" value="OGLUM06G16000.1"/>
    <property type="gene ID" value="OGLUM06G16000"/>
</dbReference>